<feature type="region of interest" description="Disordered" evidence="5">
    <location>
        <begin position="169"/>
        <end position="188"/>
    </location>
</feature>
<dbReference type="InterPro" id="IPR029063">
    <property type="entry name" value="SAM-dependent_MTases_sf"/>
</dbReference>
<dbReference type="Pfam" id="PF01555">
    <property type="entry name" value="N6_N4_Mtase"/>
    <property type="match status" value="2"/>
</dbReference>
<dbReference type="InterPro" id="IPR002052">
    <property type="entry name" value="DNA_methylase_N6_adenine_CS"/>
</dbReference>
<dbReference type="EMBL" id="QKZN01000002">
    <property type="protein sequence ID" value="PZX32037.1"/>
    <property type="molecule type" value="Genomic_DNA"/>
</dbReference>
<evidence type="ECO:0000256" key="5">
    <source>
        <dbReference type="SAM" id="MobiDB-lite"/>
    </source>
</evidence>
<dbReference type="InterPro" id="IPR002941">
    <property type="entry name" value="DNA_methylase_N4/N6"/>
</dbReference>
<name>A0A2W7PIM6_9BURK</name>
<evidence type="ECO:0000313" key="8">
    <source>
        <dbReference type="Proteomes" id="UP000249638"/>
    </source>
</evidence>
<proteinExistence type="inferred from homology"/>
<dbReference type="GO" id="GO:0003677">
    <property type="term" value="F:DNA binding"/>
    <property type="evidence" value="ECO:0007669"/>
    <property type="project" value="InterPro"/>
</dbReference>
<feature type="domain" description="DNA methylase N-4/N-6" evidence="6">
    <location>
        <begin position="312"/>
        <end position="381"/>
    </location>
</feature>
<feature type="domain" description="DNA methylase N-4/N-6" evidence="6">
    <location>
        <begin position="24"/>
        <end position="132"/>
    </location>
</feature>
<dbReference type="Proteomes" id="UP000249638">
    <property type="component" value="Unassembled WGS sequence"/>
</dbReference>
<organism evidence="7 8">
    <name type="scientific">Cupriavidus phytorum</name>
    <dbReference type="NCBI Taxonomy" id="3024399"/>
    <lineage>
        <taxon>Bacteria</taxon>
        <taxon>Pseudomonadati</taxon>
        <taxon>Pseudomonadota</taxon>
        <taxon>Betaproteobacteria</taxon>
        <taxon>Burkholderiales</taxon>
        <taxon>Burkholderiaceae</taxon>
        <taxon>Cupriavidus</taxon>
    </lineage>
</organism>
<sequence>MTGRFSVHCGDCREILQGLPDWSIDSIVTDPPYELGFMGKGWDSTGIANSPAIWAECLRVLKPGGHLLAFGGSRTYHRMASAIEDAGFELRDQIMWLYGSGFPKSRNLGGDWDGWGTALKPAHEPICVARKPLAGTVAANVLAHGTGALNIDACRVSTGEVLRAGTGGIPCRHDESTPRGRSGEASADHRYTDAGCTNFAMKPGPRGGDAAGRWPANVIHDGSDEVLQAFAKFGERGASAPVDGTEASVASAGRVTGKRERVAGAFHADTGTAARFFYCAKASRTDRNEGCEHMERKPLHWSSGDANPGSFQSERTDKTSQNNHPTVKPTELMAYLCRLVTPAGGLVLDPFMGSGSTGKAAMREGFRFIGIDMTPAYVEIARARISHALTMVCTQSPRQASLFEVAA</sequence>
<feature type="compositionally biased region" description="Polar residues" evidence="5">
    <location>
        <begin position="309"/>
        <end position="325"/>
    </location>
</feature>
<evidence type="ECO:0000256" key="1">
    <source>
        <dbReference type="ARBA" id="ARBA00006594"/>
    </source>
</evidence>
<evidence type="ECO:0000313" key="7">
    <source>
        <dbReference type="EMBL" id="PZX32037.1"/>
    </source>
</evidence>
<comment type="caution">
    <text evidence="7">The sequence shown here is derived from an EMBL/GenBank/DDBJ whole genome shotgun (WGS) entry which is preliminary data.</text>
</comment>
<dbReference type="EC" id="2.1.1.-" evidence="4"/>
<dbReference type="PANTHER" id="PTHR13370">
    <property type="entry name" value="RNA METHYLASE-RELATED"/>
    <property type="match status" value="1"/>
</dbReference>
<gene>
    <name evidence="7" type="ORF">C7416_102197</name>
</gene>
<dbReference type="GO" id="GO:0009007">
    <property type="term" value="F:site-specific DNA-methyltransferase (adenine-specific) activity"/>
    <property type="evidence" value="ECO:0007669"/>
    <property type="project" value="TreeGrafter"/>
</dbReference>
<evidence type="ECO:0000259" key="6">
    <source>
        <dbReference type="Pfam" id="PF01555"/>
    </source>
</evidence>
<dbReference type="GO" id="GO:0032259">
    <property type="term" value="P:methylation"/>
    <property type="evidence" value="ECO:0007669"/>
    <property type="project" value="UniProtKB-KW"/>
</dbReference>
<accession>A0A2W7PIM6</accession>
<keyword evidence="2" id="KW-0489">Methyltransferase</keyword>
<evidence type="ECO:0000256" key="2">
    <source>
        <dbReference type="ARBA" id="ARBA00022603"/>
    </source>
</evidence>
<keyword evidence="3" id="KW-0808">Transferase</keyword>
<dbReference type="SUPFAM" id="SSF53335">
    <property type="entry name" value="S-adenosyl-L-methionine-dependent methyltransferases"/>
    <property type="match status" value="1"/>
</dbReference>
<keyword evidence="8" id="KW-1185">Reference proteome</keyword>
<comment type="similarity">
    <text evidence="1 4">Belongs to the N(4)/N(6)-methyltransferase family.</text>
</comment>
<dbReference type="GO" id="GO:0008170">
    <property type="term" value="F:N-methyltransferase activity"/>
    <property type="evidence" value="ECO:0007669"/>
    <property type="project" value="InterPro"/>
</dbReference>
<dbReference type="PRINTS" id="PR00508">
    <property type="entry name" value="S21N4MTFRASE"/>
</dbReference>
<protein>
    <recommendedName>
        <fullName evidence="4">Methyltransferase</fullName>
        <ecNumber evidence="4">2.1.1.-</ecNumber>
    </recommendedName>
</protein>
<dbReference type="PANTHER" id="PTHR13370:SF3">
    <property type="entry name" value="TRNA (GUANINE(10)-N2)-METHYLTRANSFERASE HOMOLOG"/>
    <property type="match status" value="1"/>
</dbReference>
<dbReference type="AlphaFoldDB" id="A0A2W7PIM6"/>
<reference evidence="7" key="1">
    <citation type="submission" date="2018-06" db="EMBL/GenBank/DDBJ databases">
        <title>Genomic Encyclopedia of Type Strains, Phase IV (KMG-V): Genome sequencing to study the core and pangenomes of soil and plant-associated prokaryotes.</title>
        <authorList>
            <person name="Whitman W."/>
        </authorList>
    </citation>
    <scope>NUCLEOTIDE SEQUENCE [LARGE SCALE GENOMIC DNA]</scope>
    <source>
        <strain evidence="7">MLR2-44</strain>
    </source>
</reference>
<feature type="compositionally biased region" description="Basic and acidic residues" evidence="5">
    <location>
        <begin position="171"/>
        <end position="188"/>
    </location>
</feature>
<dbReference type="PROSITE" id="PS00092">
    <property type="entry name" value="N6_MTASE"/>
    <property type="match status" value="1"/>
</dbReference>
<dbReference type="GO" id="GO:0005737">
    <property type="term" value="C:cytoplasm"/>
    <property type="evidence" value="ECO:0007669"/>
    <property type="project" value="TreeGrafter"/>
</dbReference>
<evidence type="ECO:0000256" key="3">
    <source>
        <dbReference type="ARBA" id="ARBA00022679"/>
    </source>
</evidence>
<evidence type="ECO:0000256" key="4">
    <source>
        <dbReference type="RuleBase" id="RU362026"/>
    </source>
</evidence>
<dbReference type="Gene3D" id="3.40.50.150">
    <property type="entry name" value="Vaccinia Virus protein VP39"/>
    <property type="match status" value="1"/>
</dbReference>
<feature type="region of interest" description="Disordered" evidence="5">
    <location>
        <begin position="290"/>
        <end position="326"/>
    </location>
</feature>
<dbReference type="InterPro" id="IPR001091">
    <property type="entry name" value="RM_Methyltransferase"/>
</dbReference>